<sequence>MQRALVALAAAGVGAMLPCEDALLKRTEMVTYGVNTDATLPSLGLDGFYVTTYAKLKERRGRMEARADKLGLQVRFVTGWDRELLTDEVVACVYPSNALFARTARAMNFKLTWMRIGEISLNMKHAAAYYDAVARGHRHILVCEDDAFFPDNFTTVVAELLGGARAPASPSLASLALPSDYHVCFVCNYARPTADELSRPQRLHRINPRERVMHGACGYLVSQAGARWLLAHMPYQGPADLQLAHWDYPSAPPNRYTREPWPSWPDKLGSQQTQKLVAMFPRTADLQPCWGKACPPPELTRNVSEHILVAGRGPLRPLVQSVRRRSPAGLAR</sequence>
<dbReference type="OrthoDB" id="47375at2759"/>
<gene>
    <name evidence="2" type="ORF">KFE25_013151</name>
</gene>
<evidence type="ECO:0000313" key="2">
    <source>
        <dbReference type="EMBL" id="KAG8460501.1"/>
    </source>
</evidence>
<keyword evidence="3" id="KW-1185">Reference proteome</keyword>
<dbReference type="Pfam" id="PF01755">
    <property type="entry name" value="Glyco_transf_25"/>
    <property type="match status" value="1"/>
</dbReference>
<comment type="caution">
    <text evidence="2">The sequence shown here is derived from an EMBL/GenBank/DDBJ whole genome shotgun (WGS) entry which is preliminary data.</text>
</comment>
<evidence type="ECO:0000313" key="3">
    <source>
        <dbReference type="Proteomes" id="UP000751190"/>
    </source>
</evidence>
<reference evidence="2" key="1">
    <citation type="submission" date="2021-05" db="EMBL/GenBank/DDBJ databases">
        <title>The genome of the haptophyte Pavlova lutheri (Diacronema luteri, Pavlovales) - a model for lipid biosynthesis in eukaryotic algae.</title>
        <authorList>
            <person name="Hulatt C.J."/>
            <person name="Posewitz M.C."/>
        </authorList>
    </citation>
    <scope>NUCLEOTIDE SEQUENCE</scope>
    <source>
        <strain evidence="2">NIVA-4/92</strain>
    </source>
</reference>
<dbReference type="EMBL" id="JAGTXO010000032">
    <property type="protein sequence ID" value="KAG8460501.1"/>
    <property type="molecule type" value="Genomic_DNA"/>
</dbReference>
<protein>
    <recommendedName>
        <fullName evidence="1">Glycosyl transferase family 25 domain-containing protein</fullName>
    </recommendedName>
</protein>
<proteinExistence type="predicted"/>
<feature type="domain" description="Glycosyl transferase family 25" evidence="1">
    <location>
        <begin position="49"/>
        <end position="233"/>
    </location>
</feature>
<dbReference type="Proteomes" id="UP000751190">
    <property type="component" value="Unassembled WGS sequence"/>
</dbReference>
<dbReference type="AlphaFoldDB" id="A0A8J5X831"/>
<evidence type="ECO:0000259" key="1">
    <source>
        <dbReference type="Pfam" id="PF01755"/>
    </source>
</evidence>
<name>A0A8J5X831_DIALT</name>
<dbReference type="InterPro" id="IPR002654">
    <property type="entry name" value="Glyco_trans_25"/>
</dbReference>
<organism evidence="2 3">
    <name type="scientific">Diacronema lutheri</name>
    <name type="common">Unicellular marine alga</name>
    <name type="synonym">Monochrysis lutheri</name>
    <dbReference type="NCBI Taxonomy" id="2081491"/>
    <lineage>
        <taxon>Eukaryota</taxon>
        <taxon>Haptista</taxon>
        <taxon>Haptophyta</taxon>
        <taxon>Pavlovophyceae</taxon>
        <taxon>Pavlovales</taxon>
        <taxon>Pavlovaceae</taxon>
        <taxon>Diacronema</taxon>
    </lineage>
</organism>
<accession>A0A8J5X831</accession>